<organism evidence="2 3">
    <name type="scientific">Mucilaginibacter polytrichastri</name>
    <dbReference type="NCBI Taxonomy" id="1302689"/>
    <lineage>
        <taxon>Bacteria</taxon>
        <taxon>Pseudomonadati</taxon>
        <taxon>Bacteroidota</taxon>
        <taxon>Sphingobacteriia</taxon>
        <taxon>Sphingobacteriales</taxon>
        <taxon>Sphingobacteriaceae</taxon>
        <taxon>Mucilaginibacter</taxon>
    </lineage>
</organism>
<comment type="caution">
    <text evidence="2">The sequence shown here is derived from an EMBL/GenBank/DDBJ whole genome shotgun (WGS) entry which is preliminary data.</text>
</comment>
<dbReference type="RefSeq" id="WP_074487672.1">
    <property type="nucleotide sequence ID" value="NZ_FPAM01000001.1"/>
</dbReference>
<sequence length="240" mass="27269">MKDIAKGVFVGLFLCLLAFVILLGFVALDRKKQIEEKQSNITRLDSILKLNDRILKNKDSIIILKDKMINACNSNVKNLTSKPTSESQRVTGFTFGDKNISVEELLKITNNTLKENITLKKDVELATFKLKVIKDKFGLSYKDTTNKIILEDNPKSLLNKTSTLNTQVGKLNNQIDSLKADLTLNKAILDLIQKNYNIPYTIKGGTITIHYNKLDTLTDIYPLIKKRIRIKNGKIWLNPF</sequence>
<keyword evidence="1" id="KW-0472">Membrane</keyword>
<protein>
    <submittedName>
        <fullName evidence="2">Uncharacterized protein</fullName>
    </submittedName>
</protein>
<dbReference type="EMBL" id="MPPL01000001">
    <property type="protein sequence ID" value="OKS84917.1"/>
    <property type="molecule type" value="Genomic_DNA"/>
</dbReference>
<evidence type="ECO:0000256" key="1">
    <source>
        <dbReference type="SAM" id="Phobius"/>
    </source>
</evidence>
<proteinExistence type="predicted"/>
<dbReference type="AlphaFoldDB" id="A0A1Q5ZT49"/>
<keyword evidence="1" id="KW-1133">Transmembrane helix</keyword>
<name>A0A1Q5ZT49_9SPHI</name>
<accession>A0A1Q5ZT49</accession>
<evidence type="ECO:0000313" key="3">
    <source>
        <dbReference type="Proteomes" id="UP000186720"/>
    </source>
</evidence>
<gene>
    <name evidence="2" type="ORF">RG47T_0355</name>
</gene>
<reference evidence="2 3" key="1">
    <citation type="submission" date="2016-11" db="EMBL/GenBank/DDBJ databases">
        <title>Whole Genome Sequencing of Mucilaginibacter polytrichastri RG4-7(T) isolated from the moss sample.</title>
        <authorList>
            <person name="Li Y."/>
        </authorList>
    </citation>
    <scope>NUCLEOTIDE SEQUENCE [LARGE SCALE GENOMIC DNA]</scope>
    <source>
        <strain evidence="2 3">RG4-7</strain>
    </source>
</reference>
<feature type="transmembrane region" description="Helical" evidence="1">
    <location>
        <begin position="6"/>
        <end position="28"/>
    </location>
</feature>
<dbReference type="Proteomes" id="UP000186720">
    <property type="component" value="Unassembled WGS sequence"/>
</dbReference>
<evidence type="ECO:0000313" key="2">
    <source>
        <dbReference type="EMBL" id="OKS84917.1"/>
    </source>
</evidence>
<keyword evidence="1" id="KW-0812">Transmembrane</keyword>
<keyword evidence="3" id="KW-1185">Reference proteome</keyword>